<evidence type="ECO:0000259" key="10">
    <source>
        <dbReference type="PROSITE" id="PS50262"/>
    </source>
</evidence>
<evidence type="ECO:0000256" key="1">
    <source>
        <dbReference type="ARBA" id="ARBA00004651"/>
    </source>
</evidence>
<dbReference type="Pfam" id="PF00001">
    <property type="entry name" value="7tm_1"/>
    <property type="match status" value="1"/>
</dbReference>
<dbReference type="GO" id="GO:0004930">
    <property type="term" value="F:G protein-coupled receptor activity"/>
    <property type="evidence" value="ECO:0007669"/>
    <property type="project" value="UniProtKB-KW"/>
</dbReference>
<keyword evidence="8" id="KW-0807">Transducer</keyword>
<dbReference type="SUPFAM" id="SSF81321">
    <property type="entry name" value="Family A G protein-coupled receptor-like"/>
    <property type="match status" value="1"/>
</dbReference>
<reference evidence="11 12" key="1">
    <citation type="journal article" date="2023" name="Sci. Data">
        <title>Genome assembly of the Korean intertidal mud-creeper Batillaria attramentaria.</title>
        <authorList>
            <person name="Patra A.K."/>
            <person name="Ho P.T."/>
            <person name="Jun S."/>
            <person name="Lee S.J."/>
            <person name="Kim Y."/>
            <person name="Won Y.J."/>
        </authorList>
    </citation>
    <scope>NUCLEOTIDE SEQUENCE [LARGE SCALE GENOMIC DNA]</scope>
    <source>
        <strain evidence="11">Wonlab-2016</strain>
    </source>
</reference>
<gene>
    <name evidence="11" type="ORF">BaRGS_00004734</name>
</gene>
<evidence type="ECO:0000256" key="6">
    <source>
        <dbReference type="ARBA" id="ARBA00023136"/>
    </source>
</evidence>
<evidence type="ECO:0000256" key="9">
    <source>
        <dbReference type="SAM" id="Phobius"/>
    </source>
</evidence>
<evidence type="ECO:0000256" key="7">
    <source>
        <dbReference type="ARBA" id="ARBA00023170"/>
    </source>
</evidence>
<evidence type="ECO:0000313" key="11">
    <source>
        <dbReference type="EMBL" id="KAK7504002.1"/>
    </source>
</evidence>
<keyword evidence="6 9" id="KW-0472">Membrane</keyword>
<protein>
    <recommendedName>
        <fullName evidence="10">G-protein coupled receptors family 1 profile domain-containing protein</fullName>
    </recommendedName>
</protein>
<dbReference type="InterPro" id="IPR000276">
    <property type="entry name" value="GPCR_Rhodpsn"/>
</dbReference>
<sequence>MALETALNDSGLLSPGHTGYVPVDAHMLNVTEGAGVHGSSEALAVPNDWTMALMAEASVRVLLSLLTILVNALVIVTLATTPYLRESPAHLVIGNLAVTDLMVGVMSPAGLVIELQIVISQWLCRLGYAGVLALCSVSINNLLFISVDR</sequence>
<dbReference type="AlphaFoldDB" id="A0ABD0LWU5"/>
<dbReference type="PRINTS" id="PR00237">
    <property type="entry name" value="GPCRRHODOPSN"/>
</dbReference>
<keyword evidence="2" id="KW-1003">Cell membrane</keyword>
<evidence type="ECO:0000256" key="4">
    <source>
        <dbReference type="ARBA" id="ARBA00022989"/>
    </source>
</evidence>
<evidence type="ECO:0000313" key="12">
    <source>
        <dbReference type="Proteomes" id="UP001519460"/>
    </source>
</evidence>
<organism evidence="11 12">
    <name type="scientific">Batillaria attramentaria</name>
    <dbReference type="NCBI Taxonomy" id="370345"/>
    <lineage>
        <taxon>Eukaryota</taxon>
        <taxon>Metazoa</taxon>
        <taxon>Spiralia</taxon>
        <taxon>Lophotrochozoa</taxon>
        <taxon>Mollusca</taxon>
        <taxon>Gastropoda</taxon>
        <taxon>Caenogastropoda</taxon>
        <taxon>Sorbeoconcha</taxon>
        <taxon>Cerithioidea</taxon>
        <taxon>Batillariidae</taxon>
        <taxon>Batillaria</taxon>
    </lineage>
</organism>
<dbReference type="PANTHER" id="PTHR24248">
    <property type="entry name" value="ADRENERGIC RECEPTOR-RELATED G-PROTEIN COUPLED RECEPTOR"/>
    <property type="match status" value="1"/>
</dbReference>
<comment type="subcellular location">
    <subcellularLocation>
        <location evidence="1">Cell membrane</location>
        <topology evidence="1">Multi-pass membrane protein</topology>
    </subcellularLocation>
</comment>
<keyword evidence="7" id="KW-0675">Receptor</keyword>
<keyword evidence="5" id="KW-0297">G-protein coupled receptor</keyword>
<keyword evidence="3 9" id="KW-0812">Transmembrane</keyword>
<evidence type="ECO:0000256" key="8">
    <source>
        <dbReference type="ARBA" id="ARBA00023224"/>
    </source>
</evidence>
<evidence type="ECO:0000256" key="3">
    <source>
        <dbReference type="ARBA" id="ARBA00022692"/>
    </source>
</evidence>
<dbReference type="GO" id="GO:0005886">
    <property type="term" value="C:plasma membrane"/>
    <property type="evidence" value="ECO:0007669"/>
    <property type="project" value="UniProtKB-SubCell"/>
</dbReference>
<name>A0ABD0LWU5_9CAEN</name>
<feature type="transmembrane region" description="Helical" evidence="9">
    <location>
        <begin position="96"/>
        <end position="119"/>
    </location>
</feature>
<dbReference type="Gene3D" id="1.20.1070.10">
    <property type="entry name" value="Rhodopsin 7-helix transmembrane proteins"/>
    <property type="match status" value="1"/>
</dbReference>
<evidence type="ECO:0000256" key="5">
    <source>
        <dbReference type="ARBA" id="ARBA00023040"/>
    </source>
</evidence>
<dbReference type="EMBL" id="JACVVK020000017">
    <property type="protein sequence ID" value="KAK7504002.1"/>
    <property type="molecule type" value="Genomic_DNA"/>
</dbReference>
<feature type="transmembrane region" description="Helical" evidence="9">
    <location>
        <begin position="61"/>
        <end position="84"/>
    </location>
</feature>
<keyword evidence="12" id="KW-1185">Reference proteome</keyword>
<dbReference type="PROSITE" id="PS50262">
    <property type="entry name" value="G_PROTEIN_RECEP_F1_2"/>
    <property type="match status" value="1"/>
</dbReference>
<evidence type="ECO:0000256" key="2">
    <source>
        <dbReference type="ARBA" id="ARBA00022475"/>
    </source>
</evidence>
<accession>A0ABD0LWU5</accession>
<dbReference type="Proteomes" id="UP001519460">
    <property type="component" value="Unassembled WGS sequence"/>
</dbReference>
<feature type="domain" description="G-protein coupled receptors family 1 profile" evidence="10">
    <location>
        <begin position="70"/>
        <end position="149"/>
    </location>
</feature>
<keyword evidence="4 9" id="KW-1133">Transmembrane helix</keyword>
<feature type="transmembrane region" description="Helical" evidence="9">
    <location>
        <begin position="126"/>
        <end position="147"/>
    </location>
</feature>
<dbReference type="InterPro" id="IPR017452">
    <property type="entry name" value="GPCR_Rhodpsn_7TM"/>
</dbReference>
<proteinExistence type="predicted"/>
<comment type="caution">
    <text evidence="11">The sequence shown here is derived from an EMBL/GenBank/DDBJ whole genome shotgun (WGS) entry which is preliminary data.</text>
</comment>